<organism evidence="1 2">
    <name type="scientific">Novosphingobium humi</name>
    <dbReference type="NCBI Taxonomy" id="2282397"/>
    <lineage>
        <taxon>Bacteria</taxon>
        <taxon>Pseudomonadati</taxon>
        <taxon>Pseudomonadota</taxon>
        <taxon>Alphaproteobacteria</taxon>
        <taxon>Sphingomonadales</taxon>
        <taxon>Sphingomonadaceae</taxon>
        <taxon>Novosphingobium</taxon>
    </lineage>
</organism>
<dbReference type="SUPFAM" id="SSF53756">
    <property type="entry name" value="UDP-Glycosyltransferase/glycogen phosphorylase"/>
    <property type="match status" value="1"/>
</dbReference>
<evidence type="ECO:0008006" key="3">
    <source>
        <dbReference type="Google" id="ProtNLM"/>
    </source>
</evidence>
<sequence length="381" mass="41726">MTRAAEHASMRPRILYLVHNLHDAAVRRRLAMFEAHGAQVTLAGFRRAGSSQGQTGSAGVIDLGITADGQLARRAWSVLRHCLTPGRLRQQARQADVIVARNLETLVIARRILQPGQRLVYECLDIHRLLLGDSWKTRLLHRIEGWALARTALILISAPLFLSEYFVARRGWQGPHLLSENKVPQQAAPASLPPSADAGPPWVIGWFGMLRCRRSLALLRAIAGAAEGRIKVVIAGIPSEAEFGADFAGQLADDPHVEFVGPYGAGDLPDLYRRIHFIWAIDYFEEGLNSAWLLPNRLYEGLAHGAIPIALAHVATGQWLIRHGVGVTLGNPARELPAFLAALRPQAYDGLCQAVRALPPDAVRQSEAESRNDFRIISGAS</sequence>
<evidence type="ECO:0000313" key="1">
    <source>
        <dbReference type="EMBL" id="WCT77152.1"/>
    </source>
</evidence>
<dbReference type="RefSeq" id="WP_273617541.1">
    <property type="nucleotide sequence ID" value="NZ_CP117417.1"/>
</dbReference>
<gene>
    <name evidence="1" type="ORF">PQ457_14690</name>
</gene>
<accession>A0ABY7TV67</accession>
<protein>
    <recommendedName>
        <fullName evidence="3">Succinoglycan biosynthesis protein ExoL</fullName>
    </recommendedName>
</protein>
<proteinExistence type="predicted"/>
<dbReference type="Gene3D" id="3.40.50.2000">
    <property type="entry name" value="Glycogen Phosphorylase B"/>
    <property type="match status" value="1"/>
</dbReference>
<name>A0ABY7TV67_9SPHN</name>
<evidence type="ECO:0000313" key="2">
    <source>
        <dbReference type="Proteomes" id="UP001218231"/>
    </source>
</evidence>
<reference evidence="1 2" key="1">
    <citation type="submission" date="2023-02" db="EMBL/GenBank/DDBJ databases">
        <title>Genome sequence of Novosphingobium humi KACC 19094.</title>
        <authorList>
            <person name="Kim S."/>
            <person name="Heo J."/>
            <person name="Kwon S.-W."/>
        </authorList>
    </citation>
    <scope>NUCLEOTIDE SEQUENCE [LARGE SCALE GENOMIC DNA]</scope>
    <source>
        <strain evidence="1 2">KACC 19094</strain>
    </source>
</reference>
<dbReference type="EMBL" id="CP117417">
    <property type="protein sequence ID" value="WCT77152.1"/>
    <property type="molecule type" value="Genomic_DNA"/>
</dbReference>
<dbReference type="Proteomes" id="UP001218231">
    <property type="component" value="Chromosome"/>
</dbReference>
<keyword evidence="2" id="KW-1185">Reference proteome</keyword>